<dbReference type="SUPFAM" id="SSF55008">
    <property type="entry name" value="HMA, heavy metal-associated domain"/>
    <property type="match status" value="1"/>
</dbReference>
<sequence length="165" mass="17702">MKNYIVLFLIGLFLIPLQGQAQLLEVNQTVFGMDCAPCAYGLEKRINQIAGVQSASVSLNEGLLTATLSKENQLTLQRIRKAVEESGFKAKEANITVTGTVTKNESGSLVLETGAGERFILEAENERKLEDISNTKGSLTITGKAETSDGAGTKLWVASINNPKA</sequence>
<proteinExistence type="predicted"/>
<feature type="domain" description="HMA" evidence="1">
    <location>
        <begin position="24"/>
        <end position="91"/>
    </location>
</feature>
<dbReference type="RefSeq" id="WP_265764953.1">
    <property type="nucleotide sequence ID" value="NZ_JAGGJA010000003.1"/>
</dbReference>
<organism evidence="2 3">
    <name type="scientific">Fodinibius salsisoli</name>
    <dbReference type="NCBI Taxonomy" id="2820877"/>
    <lineage>
        <taxon>Bacteria</taxon>
        <taxon>Pseudomonadati</taxon>
        <taxon>Balneolota</taxon>
        <taxon>Balneolia</taxon>
        <taxon>Balneolales</taxon>
        <taxon>Balneolaceae</taxon>
        <taxon>Fodinibius</taxon>
    </lineage>
</organism>
<accession>A0ABT3PJY1</accession>
<dbReference type="CDD" id="cd00371">
    <property type="entry name" value="HMA"/>
    <property type="match status" value="1"/>
</dbReference>
<dbReference type="EMBL" id="JAGGJA010000003">
    <property type="protein sequence ID" value="MCW9706249.1"/>
    <property type="molecule type" value="Genomic_DNA"/>
</dbReference>
<dbReference type="Gene3D" id="3.30.70.100">
    <property type="match status" value="1"/>
</dbReference>
<evidence type="ECO:0000259" key="1">
    <source>
        <dbReference type="PROSITE" id="PS50846"/>
    </source>
</evidence>
<evidence type="ECO:0000313" key="2">
    <source>
        <dbReference type="EMBL" id="MCW9706249.1"/>
    </source>
</evidence>
<dbReference type="InterPro" id="IPR036163">
    <property type="entry name" value="HMA_dom_sf"/>
</dbReference>
<evidence type="ECO:0000313" key="3">
    <source>
        <dbReference type="Proteomes" id="UP001207918"/>
    </source>
</evidence>
<dbReference type="InterPro" id="IPR006121">
    <property type="entry name" value="HMA_dom"/>
</dbReference>
<dbReference type="Pfam" id="PF00403">
    <property type="entry name" value="HMA"/>
    <property type="match status" value="1"/>
</dbReference>
<reference evidence="2 3" key="1">
    <citation type="submission" date="2021-03" db="EMBL/GenBank/DDBJ databases">
        <title>Aliifodinibius sp. nov., a new bacterium isolated from saline soil.</title>
        <authorList>
            <person name="Galisteo C."/>
            <person name="De La Haba R."/>
            <person name="Sanchez-Porro C."/>
            <person name="Ventosa A."/>
        </authorList>
    </citation>
    <scope>NUCLEOTIDE SEQUENCE [LARGE SCALE GENOMIC DNA]</scope>
    <source>
        <strain evidence="2 3">1BSP15-2V2</strain>
    </source>
</reference>
<keyword evidence="3" id="KW-1185">Reference proteome</keyword>
<protein>
    <submittedName>
        <fullName evidence="2">Heavy-metal-associated domain-containing protein</fullName>
    </submittedName>
</protein>
<gene>
    <name evidence="2" type="ORF">J6I44_05265</name>
</gene>
<comment type="caution">
    <text evidence="2">The sequence shown here is derived from an EMBL/GenBank/DDBJ whole genome shotgun (WGS) entry which is preliminary data.</text>
</comment>
<name>A0ABT3PJY1_9BACT</name>
<dbReference type="PROSITE" id="PS50846">
    <property type="entry name" value="HMA_2"/>
    <property type="match status" value="1"/>
</dbReference>
<dbReference type="Proteomes" id="UP001207918">
    <property type="component" value="Unassembled WGS sequence"/>
</dbReference>